<name>A0A3S2N0T4_ORYJA</name>
<reference evidence="2 3" key="1">
    <citation type="submission" date="2018-11" db="EMBL/GenBank/DDBJ databases">
        <authorList>
            <person name="Lopez-Roques C."/>
            <person name="Donnadieu C."/>
            <person name="Bouchez O."/>
            <person name="Klopp C."/>
            <person name="Cabau C."/>
            <person name="Zahm M."/>
        </authorList>
    </citation>
    <scope>NUCLEOTIDE SEQUENCE [LARGE SCALE GENOMIC DNA]</scope>
    <source>
        <strain evidence="2">RS831</strain>
        <tissue evidence="2">Whole body</tissue>
    </source>
</reference>
<dbReference type="Proteomes" id="UP000283210">
    <property type="component" value="Chromosome 7"/>
</dbReference>
<evidence type="ECO:0000256" key="1">
    <source>
        <dbReference type="SAM" id="MobiDB-lite"/>
    </source>
</evidence>
<evidence type="ECO:0000313" key="3">
    <source>
        <dbReference type="Proteomes" id="UP000283210"/>
    </source>
</evidence>
<organism evidence="2 3">
    <name type="scientific">Oryzias javanicus</name>
    <name type="common">Javanese ricefish</name>
    <name type="synonym">Aplocheilus javanicus</name>
    <dbReference type="NCBI Taxonomy" id="123683"/>
    <lineage>
        <taxon>Eukaryota</taxon>
        <taxon>Metazoa</taxon>
        <taxon>Chordata</taxon>
        <taxon>Craniata</taxon>
        <taxon>Vertebrata</taxon>
        <taxon>Euteleostomi</taxon>
        <taxon>Actinopterygii</taxon>
        <taxon>Neopterygii</taxon>
        <taxon>Teleostei</taxon>
        <taxon>Neoteleostei</taxon>
        <taxon>Acanthomorphata</taxon>
        <taxon>Ovalentaria</taxon>
        <taxon>Atherinomorphae</taxon>
        <taxon>Beloniformes</taxon>
        <taxon>Adrianichthyidae</taxon>
        <taxon>Oryziinae</taxon>
        <taxon>Oryzias</taxon>
    </lineage>
</organism>
<protein>
    <submittedName>
        <fullName evidence="2">Uncharacterized protein</fullName>
    </submittedName>
</protein>
<evidence type="ECO:0000313" key="2">
    <source>
        <dbReference type="EMBL" id="RVE71217.1"/>
    </source>
</evidence>
<dbReference type="AlphaFoldDB" id="A0A3S2N0T4"/>
<keyword evidence="3" id="KW-1185">Reference proteome</keyword>
<accession>A0A3S2N0T4</accession>
<dbReference type="EMBL" id="CM012443">
    <property type="protein sequence ID" value="RVE71217.1"/>
    <property type="molecule type" value="Genomic_DNA"/>
</dbReference>
<reference evidence="2 3" key="2">
    <citation type="submission" date="2019-01" db="EMBL/GenBank/DDBJ databases">
        <title>A chromosome length genome reference of the Java medaka (oryzias javanicus).</title>
        <authorList>
            <person name="Herpin A."/>
            <person name="Takehana Y."/>
            <person name="Naruse K."/>
            <person name="Ansai S."/>
            <person name="Kawaguchi M."/>
        </authorList>
    </citation>
    <scope>NUCLEOTIDE SEQUENCE [LARGE SCALE GENOMIC DNA]</scope>
    <source>
        <strain evidence="2">RS831</strain>
        <tissue evidence="2">Whole body</tissue>
    </source>
</reference>
<feature type="compositionally biased region" description="Basic and acidic residues" evidence="1">
    <location>
        <begin position="79"/>
        <end position="91"/>
    </location>
</feature>
<gene>
    <name evidence="2" type="ORF">OJAV_G00072480</name>
</gene>
<sequence>MFIWIYDDKISHRSSRSLNAPPAAERSIRLSSSWTSRLQIPEQSSASVRLPSFMNRRLQKTSEEEKLLRSGITGSVQNLKERRPGTERGSG</sequence>
<proteinExistence type="predicted"/>
<feature type="region of interest" description="Disordered" evidence="1">
    <location>
        <begin position="60"/>
        <end position="91"/>
    </location>
</feature>